<sequence length="123" mass="13885">MGSSLSSCGCTDRYCFDQTQYSNPLSFSNMSSIASILFANSHKPTTENEIHTIIASQNCHSLKFFAEIFELSSDRTNWKMLHPSLLQITIIKLSRKCCSVHLIAKSDDTNVLLDQFIQPYSIK</sequence>
<dbReference type="AlphaFoldDB" id="A0A0N4U7H4"/>
<evidence type="ECO:0000313" key="2">
    <source>
        <dbReference type="Proteomes" id="UP000038040"/>
    </source>
</evidence>
<dbReference type="WBParaSite" id="DME_0000293601-mRNA-1">
    <property type="protein sequence ID" value="DME_0000293601-mRNA-1"/>
    <property type="gene ID" value="DME_0000293601"/>
</dbReference>
<dbReference type="Proteomes" id="UP000038040">
    <property type="component" value="Unplaced"/>
</dbReference>
<organism evidence="2 4">
    <name type="scientific">Dracunculus medinensis</name>
    <name type="common">Guinea worm</name>
    <dbReference type="NCBI Taxonomy" id="318479"/>
    <lineage>
        <taxon>Eukaryota</taxon>
        <taxon>Metazoa</taxon>
        <taxon>Ecdysozoa</taxon>
        <taxon>Nematoda</taxon>
        <taxon>Chromadorea</taxon>
        <taxon>Rhabditida</taxon>
        <taxon>Spirurina</taxon>
        <taxon>Dracunculoidea</taxon>
        <taxon>Dracunculidae</taxon>
        <taxon>Dracunculus</taxon>
    </lineage>
</organism>
<evidence type="ECO:0000313" key="4">
    <source>
        <dbReference type="WBParaSite" id="DME_0000293601-mRNA-1"/>
    </source>
</evidence>
<evidence type="ECO:0000313" key="3">
    <source>
        <dbReference type="Proteomes" id="UP000274756"/>
    </source>
</evidence>
<accession>A0A0N4U7H4</accession>
<gene>
    <name evidence="1" type="ORF">DME_LOCUS165</name>
</gene>
<evidence type="ECO:0000313" key="1">
    <source>
        <dbReference type="EMBL" id="VDN50192.1"/>
    </source>
</evidence>
<protein>
    <submittedName>
        <fullName evidence="1 4">Uncharacterized protein</fullName>
    </submittedName>
</protein>
<name>A0A0N4U7H4_DRAME</name>
<proteinExistence type="predicted"/>
<dbReference type="OrthoDB" id="5855462at2759"/>
<reference evidence="4" key="1">
    <citation type="submission" date="2017-02" db="UniProtKB">
        <authorList>
            <consortium name="WormBaseParasite"/>
        </authorList>
    </citation>
    <scope>IDENTIFICATION</scope>
</reference>
<dbReference type="Proteomes" id="UP000274756">
    <property type="component" value="Unassembled WGS sequence"/>
</dbReference>
<keyword evidence="3" id="KW-1185">Reference proteome</keyword>
<dbReference type="EMBL" id="UYYG01000001">
    <property type="protein sequence ID" value="VDN50192.1"/>
    <property type="molecule type" value="Genomic_DNA"/>
</dbReference>
<reference evidence="1 3" key="2">
    <citation type="submission" date="2018-11" db="EMBL/GenBank/DDBJ databases">
        <authorList>
            <consortium name="Pathogen Informatics"/>
        </authorList>
    </citation>
    <scope>NUCLEOTIDE SEQUENCE [LARGE SCALE GENOMIC DNA]</scope>
</reference>